<evidence type="ECO:0000256" key="14">
    <source>
        <dbReference type="HAMAP-Rule" id="MF_00454"/>
    </source>
</evidence>
<keyword evidence="5 14" id="KW-0812">Transmembrane</keyword>
<evidence type="ECO:0000256" key="6">
    <source>
        <dbReference type="ARBA" id="ARBA00022723"/>
    </source>
</evidence>
<sequence>MVKIVYIALGGALGALSRYFVSKFVNSHLPFGYIPFGTVIVNVVGAFLLSFLMFLNIERLEISRSFLMFFGTGFLGSFTTFSTFTYESLSLFLTSPFRAFCYFSSNVVLGFLAAFLGMVLGRGRVL</sequence>
<keyword evidence="4" id="KW-0997">Cell inner membrane</keyword>
<proteinExistence type="inferred from homology"/>
<evidence type="ECO:0000256" key="4">
    <source>
        <dbReference type="ARBA" id="ARBA00022519"/>
    </source>
</evidence>
<feature type="transmembrane region" description="Helical" evidence="14">
    <location>
        <begin position="97"/>
        <end position="120"/>
    </location>
</feature>
<dbReference type="HAMAP" id="MF_00454">
    <property type="entry name" value="FluC"/>
    <property type="match status" value="1"/>
</dbReference>
<comment type="activity regulation">
    <text evidence="14">Na(+) is not transported, but it plays an essential structural role and its presence is essential for fluoride channel function.</text>
</comment>
<organism evidence="15 16">
    <name type="scientific">Thermosipho affectus</name>
    <dbReference type="NCBI Taxonomy" id="660294"/>
    <lineage>
        <taxon>Bacteria</taxon>
        <taxon>Thermotogati</taxon>
        <taxon>Thermotogota</taxon>
        <taxon>Thermotogae</taxon>
        <taxon>Thermotogales</taxon>
        <taxon>Fervidobacteriaceae</taxon>
        <taxon>Thermosipho</taxon>
    </lineage>
</organism>
<keyword evidence="11 14" id="KW-0407">Ion channel</keyword>
<dbReference type="EMBL" id="LBFC01000006">
    <property type="protein sequence ID" value="ONN27770.1"/>
    <property type="molecule type" value="Genomic_DNA"/>
</dbReference>
<gene>
    <name evidence="14" type="primary">fluC</name>
    <name evidence="14" type="synonym">crcB</name>
    <name evidence="15" type="ORF">XJ44_02020</name>
</gene>
<reference evidence="15 16" key="1">
    <citation type="submission" date="2015-06" db="EMBL/GenBank/DDBJ databases">
        <title>Genome sequencing of Thermotogales isolates from hydrothermal vents.</title>
        <authorList>
            <person name="Haverkamp T.H."/>
            <person name="Kublanov I.V."/>
            <person name="Nesbo C.L."/>
        </authorList>
    </citation>
    <scope>NUCLEOTIDE SEQUENCE [LARGE SCALE GENOMIC DNA]</scope>
    <source>
        <strain evidence="16">ik275mar</strain>
    </source>
</reference>
<feature type="transmembrane region" description="Helical" evidence="14">
    <location>
        <begin position="33"/>
        <end position="54"/>
    </location>
</feature>
<dbReference type="PANTHER" id="PTHR28259:SF18">
    <property type="entry name" value="FLUORIDE-SPECIFIC ION CHANNEL FLUC"/>
    <property type="match status" value="1"/>
</dbReference>
<dbReference type="NCBIfam" id="TIGR00494">
    <property type="entry name" value="crcB"/>
    <property type="match status" value="1"/>
</dbReference>
<keyword evidence="16" id="KW-1185">Reference proteome</keyword>
<dbReference type="Proteomes" id="UP000242616">
    <property type="component" value="Unassembled WGS sequence"/>
</dbReference>
<evidence type="ECO:0000256" key="1">
    <source>
        <dbReference type="ARBA" id="ARBA00004651"/>
    </source>
</evidence>
<comment type="catalytic activity">
    <reaction evidence="13">
        <text>fluoride(in) = fluoride(out)</text>
        <dbReference type="Rhea" id="RHEA:76159"/>
        <dbReference type="ChEBI" id="CHEBI:17051"/>
    </reaction>
    <physiologicalReaction direction="left-to-right" evidence="13">
        <dbReference type="Rhea" id="RHEA:76160"/>
    </physiologicalReaction>
</comment>
<evidence type="ECO:0000256" key="7">
    <source>
        <dbReference type="ARBA" id="ARBA00022989"/>
    </source>
</evidence>
<evidence type="ECO:0000256" key="10">
    <source>
        <dbReference type="ARBA" id="ARBA00023136"/>
    </source>
</evidence>
<keyword evidence="9 14" id="KW-0406">Ion transport</keyword>
<protein>
    <recommendedName>
        <fullName evidence="14">Fluoride-specific ion channel FluC</fullName>
    </recommendedName>
</protein>
<keyword evidence="10 14" id="KW-0472">Membrane</keyword>
<keyword evidence="6 14" id="KW-0479">Metal-binding</keyword>
<evidence type="ECO:0000313" key="16">
    <source>
        <dbReference type="Proteomes" id="UP000242616"/>
    </source>
</evidence>
<evidence type="ECO:0000256" key="11">
    <source>
        <dbReference type="ARBA" id="ARBA00023303"/>
    </source>
</evidence>
<feature type="binding site" evidence="14">
    <location>
        <position position="76"/>
    </location>
    <ligand>
        <name>Na(+)</name>
        <dbReference type="ChEBI" id="CHEBI:29101"/>
        <note>structural</note>
    </ligand>
</feature>
<evidence type="ECO:0000256" key="5">
    <source>
        <dbReference type="ARBA" id="ARBA00022692"/>
    </source>
</evidence>
<comment type="function">
    <text evidence="14">Fluoride-specific ion channel. Important for reducing fluoride concentration in the cell, thus reducing its toxicity.</text>
</comment>
<evidence type="ECO:0000256" key="3">
    <source>
        <dbReference type="ARBA" id="ARBA00022475"/>
    </source>
</evidence>
<evidence type="ECO:0000256" key="9">
    <source>
        <dbReference type="ARBA" id="ARBA00023065"/>
    </source>
</evidence>
<comment type="similarity">
    <text evidence="12 14">Belongs to the fluoride channel Fluc/FEX (TC 1.A.43) family.</text>
</comment>
<comment type="caution">
    <text evidence="15">The sequence shown here is derived from an EMBL/GenBank/DDBJ whole genome shotgun (WGS) entry which is preliminary data.</text>
</comment>
<name>A0ABX3IIX6_9BACT</name>
<comment type="subcellular location">
    <subcellularLocation>
        <location evidence="1 14">Cell membrane</location>
        <topology evidence="1 14">Multi-pass membrane protein</topology>
    </subcellularLocation>
</comment>
<dbReference type="PANTHER" id="PTHR28259">
    <property type="entry name" value="FLUORIDE EXPORT PROTEIN 1-RELATED"/>
    <property type="match status" value="1"/>
</dbReference>
<feature type="binding site" evidence="14">
    <location>
        <position position="79"/>
    </location>
    <ligand>
        <name>Na(+)</name>
        <dbReference type="ChEBI" id="CHEBI:29101"/>
        <note>structural</note>
    </ligand>
</feature>
<evidence type="ECO:0000256" key="12">
    <source>
        <dbReference type="ARBA" id="ARBA00035120"/>
    </source>
</evidence>
<keyword evidence="7 14" id="KW-1133">Transmembrane helix</keyword>
<evidence type="ECO:0000256" key="8">
    <source>
        <dbReference type="ARBA" id="ARBA00023053"/>
    </source>
</evidence>
<keyword evidence="2 14" id="KW-0813">Transport</keyword>
<dbReference type="Pfam" id="PF02537">
    <property type="entry name" value="CRCB"/>
    <property type="match status" value="1"/>
</dbReference>
<accession>A0ABX3IIX6</accession>
<keyword evidence="3 14" id="KW-1003">Cell membrane</keyword>
<dbReference type="InterPro" id="IPR003691">
    <property type="entry name" value="FluC"/>
</dbReference>
<evidence type="ECO:0000256" key="13">
    <source>
        <dbReference type="ARBA" id="ARBA00035585"/>
    </source>
</evidence>
<feature type="transmembrane region" description="Helical" evidence="14">
    <location>
        <begin position="66"/>
        <end position="85"/>
    </location>
</feature>
<evidence type="ECO:0000313" key="15">
    <source>
        <dbReference type="EMBL" id="ONN27770.1"/>
    </source>
</evidence>
<evidence type="ECO:0000256" key="2">
    <source>
        <dbReference type="ARBA" id="ARBA00022448"/>
    </source>
</evidence>
<keyword evidence="8 14" id="KW-0915">Sodium</keyword>